<dbReference type="GO" id="GO:0016020">
    <property type="term" value="C:membrane"/>
    <property type="evidence" value="ECO:0007669"/>
    <property type="project" value="UniProtKB-SubCell"/>
</dbReference>
<dbReference type="PATRIC" id="fig|227377.7.peg.1483"/>
<dbReference type="KEGG" id="cbu:CBU_1483"/>
<dbReference type="RefSeq" id="NP_820466.1">
    <property type="nucleotide sequence ID" value="NC_002971.4"/>
</dbReference>
<feature type="region of interest" description="Disordered" evidence="5">
    <location>
        <begin position="139"/>
        <end position="168"/>
    </location>
</feature>
<feature type="domain" description="NfeD1b N-terminal" evidence="9">
    <location>
        <begin position="41"/>
        <end position="231"/>
    </location>
</feature>
<feature type="transmembrane region" description="Helical" evidence="6">
    <location>
        <begin position="368"/>
        <end position="389"/>
    </location>
</feature>
<accession>Q83BM1</accession>
<evidence type="ECO:0000259" key="9">
    <source>
        <dbReference type="Pfam" id="PF25145"/>
    </source>
</evidence>
<evidence type="ECO:0000313" key="10">
    <source>
        <dbReference type="EMBL" id="AAO90980.1"/>
    </source>
</evidence>
<evidence type="ECO:0000256" key="3">
    <source>
        <dbReference type="ARBA" id="ARBA00022989"/>
    </source>
</evidence>
<dbReference type="eggNOG" id="COG1030">
    <property type="taxonomic scope" value="Bacteria"/>
</dbReference>
<dbReference type="InterPro" id="IPR012340">
    <property type="entry name" value="NA-bd_OB-fold"/>
</dbReference>
<dbReference type="STRING" id="227377.CBU_1483"/>
<evidence type="ECO:0000256" key="6">
    <source>
        <dbReference type="SAM" id="Phobius"/>
    </source>
</evidence>
<reference evidence="10 11" key="2">
    <citation type="journal article" date="2009" name="Infect. Immun.">
        <title>Comparative genomics reveal extensive transposon-mediated genomic plasticity and diversity among potential effector proteins within the genus Coxiella.</title>
        <authorList>
            <person name="Beare P.A."/>
            <person name="Unsworth N."/>
            <person name="Andoh M."/>
            <person name="Voth D.E."/>
            <person name="Omsland A."/>
            <person name="Gilk S.D."/>
            <person name="Williams K.P."/>
            <person name="Sobral B.W."/>
            <person name="Kupko J.J.III."/>
            <person name="Porcella S.F."/>
            <person name="Samuel J.E."/>
            <person name="Heinzen R.A."/>
        </authorList>
    </citation>
    <scope>NUCLEOTIDE SEQUENCE [LARGE SCALE GENOMIC DNA]</scope>
    <source>
        <strain evidence="11">RSA 493 / Nine Mile phase I</strain>
    </source>
</reference>
<organism evidence="10 11">
    <name type="scientific">Coxiella burnetii (strain RSA 493 / Nine Mile phase I)</name>
    <dbReference type="NCBI Taxonomy" id="227377"/>
    <lineage>
        <taxon>Bacteria</taxon>
        <taxon>Pseudomonadati</taxon>
        <taxon>Pseudomonadota</taxon>
        <taxon>Gammaproteobacteria</taxon>
        <taxon>Legionellales</taxon>
        <taxon>Coxiellaceae</taxon>
        <taxon>Coxiella</taxon>
    </lineage>
</organism>
<protein>
    <submittedName>
        <fullName evidence="10">Non-proteolytic membrane spanning protein, peptidase family S49</fullName>
    </submittedName>
</protein>
<reference evidence="10 11" key="1">
    <citation type="journal article" date="2003" name="Proc. Natl. Acad. Sci. U.S.A.">
        <title>Complete genome sequence of the Q-fever pathogen, Coxiella burnetii.</title>
        <authorList>
            <person name="Seshadri R."/>
            <person name="Paulsen I.T."/>
            <person name="Eisen J.A."/>
            <person name="Read T.D."/>
            <person name="Nelson K.E."/>
            <person name="Nelson W.C."/>
            <person name="Ward N.L."/>
            <person name="Tettelin H."/>
            <person name="Davidsen T.M."/>
            <person name="Beanan M.J."/>
            <person name="Deboy R.T."/>
            <person name="Daugherty S.C."/>
            <person name="Brinkac L.M."/>
            <person name="Madupu R."/>
            <person name="Dodson R.J."/>
            <person name="Khouri H.M."/>
            <person name="Lee K.H."/>
            <person name="Carty H.A."/>
            <person name="Scanlan D."/>
            <person name="Heinzen R.A."/>
            <person name="Thompson H.A."/>
            <person name="Samuel J.E."/>
            <person name="Fraser C.M."/>
            <person name="Heidelberg J.F."/>
        </authorList>
    </citation>
    <scope>NUCLEOTIDE SEQUENCE [LARGE SCALE GENOMIC DNA]</scope>
    <source>
        <strain evidence="11">RSA 493 / Nine Mile phase I</strain>
    </source>
</reference>
<dbReference type="EMBL" id="AE016828">
    <property type="protein sequence ID" value="AAO90980.1"/>
    <property type="molecule type" value="Genomic_DNA"/>
</dbReference>
<evidence type="ECO:0000259" key="7">
    <source>
        <dbReference type="Pfam" id="PF01957"/>
    </source>
</evidence>
<dbReference type="InterPro" id="IPR029045">
    <property type="entry name" value="ClpP/crotonase-like_dom_sf"/>
</dbReference>
<dbReference type="CDD" id="cd07020">
    <property type="entry name" value="Clp_protease_NfeD_1"/>
    <property type="match status" value="1"/>
</dbReference>
<dbReference type="Pfam" id="PF01957">
    <property type="entry name" value="NfeD"/>
    <property type="match status" value="1"/>
</dbReference>
<dbReference type="HOGENOM" id="CLU_024619_1_0_6"/>
<feature type="compositionally biased region" description="Basic and acidic residues" evidence="5">
    <location>
        <begin position="149"/>
        <end position="158"/>
    </location>
</feature>
<evidence type="ECO:0000256" key="5">
    <source>
        <dbReference type="SAM" id="MobiDB-lite"/>
    </source>
</evidence>
<dbReference type="PANTHER" id="PTHR33507">
    <property type="entry name" value="INNER MEMBRANE PROTEIN YBBJ"/>
    <property type="match status" value="1"/>
</dbReference>
<dbReference type="RefSeq" id="WP_010958257.1">
    <property type="nucleotide sequence ID" value="NC_002971.4"/>
</dbReference>
<feature type="transmembrane region" description="Helical" evidence="6">
    <location>
        <begin position="313"/>
        <end position="330"/>
    </location>
</feature>
<dbReference type="PANTHER" id="PTHR33507:SF4">
    <property type="entry name" value="NODULATION COMPETITIVENESS PROTEIN NFED"/>
    <property type="match status" value="1"/>
</dbReference>
<dbReference type="FunFam" id="3.90.226.10:FF:000089">
    <property type="entry name" value="Membrane-bound serine protease"/>
    <property type="match status" value="1"/>
</dbReference>
<evidence type="ECO:0000259" key="8">
    <source>
        <dbReference type="Pfam" id="PF24961"/>
    </source>
</evidence>
<evidence type="ECO:0000313" key="11">
    <source>
        <dbReference type="Proteomes" id="UP000002671"/>
    </source>
</evidence>
<dbReference type="InterPro" id="IPR056738">
    <property type="entry name" value="NfeD1b_N"/>
</dbReference>
<keyword evidence="2 6" id="KW-0812">Transmembrane</keyword>
<sequence>MYCRKRIFIRCFYILMLTFGLLGIASHIIAQNNTRRLAILIDIKGGIGPATADFFHRSLKQATEKKAQVIILQLDTPGGLVTAMRDIIKDILASPIPVIGYVAPSGAHAASAGTYILYATHIAAMAPGTNLGAATPIAIGTPGGSSPEKGNEKKEGAKKAPAQKTAAEKKAISDARAYIRSLAQLRGRNVEWAESAVDEAESLSAEEAYKIKVINIIASNIPNLLEQANGMKISVRGETQTVNTANLEIEKVEPDWRTRFLSVITDSSVAYILLMIGFYGIFFEFINPGFIVPGVVGAISLLLALYAFQLLPINYAGLALILLGLAFIVAEAFMPSFGMLGIGGGVAFVIGSIMLMRTDAIGFGIPMYLIIAIAIVTIAFFLLVLSIAFRSRGRPIVSGREAVIGKRGVVNVSDKRMWVRIEGERWQCKSDVPLQDGDEVVVERLEGLFCVVKPVEKK</sequence>
<evidence type="ECO:0000256" key="1">
    <source>
        <dbReference type="ARBA" id="ARBA00004141"/>
    </source>
</evidence>
<dbReference type="Gene3D" id="3.90.226.10">
    <property type="entry name" value="2-enoyl-CoA Hydratase, Chain A, domain 1"/>
    <property type="match status" value="1"/>
</dbReference>
<dbReference type="InterPro" id="IPR002810">
    <property type="entry name" value="NfeD-like_C"/>
</dbReference>
<dbReference type="EnsemblBacteria" id="AAO90980">
    <property type="protein sequence ID" value="AAO90980"/>
    <property type="gene ID" value="CBU_1483"/>
</dbReference>
<comment type="subcellular location">
    <subcellularLocation>
        <location evidence="1">Membrane</location>
        <topology evidence="1">Multi-pass membrane protein</topology>
    </subcellularLocation>
</comment>
<dbReference type="Gene3D" id="2.40.50.140">
    <property type="entry name" value="Nucleic acid-binding proteins"/>
    <property type="match status" value="1"/>
</dbReference>
<feature type="domain" description="NfeD-like C-terminal" evidence="7">
    <location>
        <begin position="401"/>
        <end position="454"/>
    </location>
</feature>
<evidence type="ECO:0000256" key="4">
    <source>
        <dbReference type="ARBA" id="ARBA00023136"/>
    </source>
</evidence>
<dbReference type="InterPro" id="IPR052165">
    <property type="entry name" value="Membrane_assoc_protease"/>
</dbReference>
<name>Q83BM1_COXBU</name>
<keyword evidence="4 6" id="KW-0472">Membrane</keyword>
<keyword evidence="3 6" id="KW-1133">Transmembrane helix</keyword>
<dbReference type="AlphaFoldDB" id="Q83BM1"/>
<dbReference type="SUPFAM" id="SSF52096">
    <property type="entry name" value="ClpP/crotonase"/>
    <property type="match status" value="1"/>
</dbReference>
<keyword evidence="11" id="KW-1185">Reference proteome</keyword>
<dbReference type="GeneID" id="1209393"/>
<feature type="transmembrane region" description="Helical" evidence="6">
    <location>
        <begin position="7"/>
        <end position="30"/>
    </location>
</feature>
<gene>
    <name evidence="10" type="ordered locus">CBU_1483</name>
</gene>
<dbReference type="InterPro" id="IPR056739">
    <property type="entry name" value="NfeD_membrane"/>
</dbReference>
<feature type="transmembrane region" description="Helical" evidence="6">
    <location>
        <begin position="260"/>
        <end position="282"/>
    </location>
</feature>
<feature type="transmembrane region" description="Helical" evidence="6">
    <location>
        <begin position="337"/>
        <end position="356"/>
    </location>
</feature>
<proteinExistence type="predicted"/>
<dbReference type="Pfam" id="PF25145">
    <property type="entry name" value="NfeD1b_N"/>
    <property type="match status" value="1"/>
</dbReference>
<dbReference type="Proteomes" id="UP000002671">
    <property type="component" value="Chromosome"/>
</dbReference>
<dbReference type="SUPFAM" id="SSF141322">
    <property type="entry name" value="NfeD domain-like"/>
    <property type="match status" value="1"/>
</dbReference>
<dbReference type="OrthoDB" id="5289056at2"/>
<evidence type="ECO:0000256" key="2">
    <source>
        <dbReference type="ARBA" id="ARBA00022692"/>
    </source>
</evidence>
<dbReference type="Pfam" id="PF24961">
    <property type="entry name" value="NfeD_membrane"/>
    <property type="match status" value="1"/>
</dbReference>
<feature type="domain" description="NfeD integral membrane" evidence="8">
    <location>
        <begin position="269"/>
        <end position="383"/>
    </location>
</feature>